<feature type="domain" description="TRASH" evidence="1">
    <location>
        <begin position="25"/>
        <end position="63"/>
    </location>
</feature>
<accession>A0A0G1WA08</accession>
<reference evidence="2 3" key="1">
    <citation type="journal article" date="2015" name="Nature">
        <title>rRNA introns, odd ribosomes, and small enigmatic genomes across a large radiation of phyla.</title>
        <authorList>
            <person name="Brown C.T."/>
            <person name="Hug L.A."/>
            <person name="Thomas B.C."/>
            <person name="Sharon I."/>
            <person name="Castelle C.J."/>
            <person name="Singh A."/>
            <person name="Wilkins M.J."/>
            <person name="Williams K.H."/>
            <person name="Banfield J.F."/>
        </authorList>
    </citation>
    <scope>NUCLEOTIDE SEQUENCE [LARGE SCALE GENOMIC DNA]</scope>
</reference>
<dbReference type="InterPro" id="IPR012348">
    <property type="entry name" value="RNR-like"/>
</dbReference>
<gene>
    <name evidence="2" type="ORF">UY55_C0001G0204</name>
</gene>
<dbReference type="AlphaFoldDB" id="A0A0G1WA08"/>
<comment type="caution">
    <text evidence="2">The sequence shown here is derived from an EMBL/GenBank/DDBJ whole genome shotgun (WGS) entry which is preliminary data.</text>
</comment>
<dbReference type="SUPFAM" id="SSF47240">
    <property type="entry name" value="Ferritin-like"/>
    <property type="match status" value="1"/>
</dbReference>
<dbReference type="InterPro" id="IPR011017">
    <property type="entry name" value="TRASH_dom"/>
</dbReference>
<organism evidence="2 3">
    <name type="scientific">Candidatus Jorgensenbacteria bacterium GW2011_GWB1_50_10</name>
    <dbReference type="NCBI Taxonomy" id="1618665"/>
    <lineage>
        <taxon>Bacteria</taxon>
        <taxon>Candidatus Joergenseniibacteriota</taxon>
    </lineage>
</organism>
<name>A0A0G1WA08_9BACT</name>
<evidence type="ECO:0000313" key="3">
    <source>
        <dbReference type="Proteomes" id="UP000034224"/>
    </source>
</evidence>
<dbReference type="STRING" id="1618665.UY55_C0001G0204"/>
<dbReference type="Proteomes" id="UP000034224">
    <property type="component" value="Unassembled WGS sequence"/>
</dbReference>
<evidence type="ECO:0000313" key="2">
    <source>
        <dbReference type="EMBL" id="KKW15450.1"/>
    </source>
</evidence>
<proteinExistence type="predicted"/>
<sequence>MRKKLKSILGWFGFHIDPEQKTAFDVVCGMELKSFSIKQASPYKGETYYFCSESCKDHFDADPKKYIG</sequence>
<dbReference type="InterPro" id="IPR009078">
    <property type="entry name" value="Ferritin-like_SF"/>
</dbReference>
<dbReference type="EMBL" id="LCQK01000001">
    <property type="protein sequence ID" value="KKW15450.1"/>
    <property type="molecule type" value="Genomic_DNA"/>
</dbReference>
<dbReference type="Pfam" id="PF04945">
    <property type="entry name" value="YHS"/>
    <property type="match status" value="1"/>
</dbReference>
<evidence type="ECO:0000259" key="1">
    <source>
        <dbReference type="SMART" id="SM00746"/>
    </source>
</evidence>
<dbReference type="SMART" id="SM00746">
    <property type="entry name" value="TRASH"/>
    <property type="match status" value="1"/>
</dbReference>
<dbReference type="GO" id="GO:0016491">
    <property type="term" value="F:oxidoreductase activity"/>
    <property type="evidence" value="ECO:0007669"/>
    <property type="project" value="InterPro"/>
</dbReference>
<dbReference type="InterPro" id="IPR007029">
    <property type="entry name" value="YHS_dom"/>
</dbReference>
<protein>
    <submittedName>
        <fullName evidence="2">Heavy metal translocating P-type ATPase</fullName>
    </submittedName>
</protein>
<dbReference type="Gene3D" id="1.10.620.20">
    <property type="entry name" value="Ribonucleotide Reductase, subunit A"/>
    <property type="match status" value="1"/>
</dbReference>